<accession>A0AAD9B959</accession>
<dbReference type="InterPro" id="IPR015510">
    <property type="entry name" value="PGRP"/>
</dbReference>
<dbReference type="GO" id="GO:0008745">
    <property type="term" value="F:N-acetylmuramoyl-L-alanine amidase activity"/>
    <property type="evidence" value="ECO:0007669"/>
    <property type="project" value="InterPro"/>
</dbReference>
<feature type="signal peptide" evidence="3">
    <location>
        <begin position="1"/>
        <end position="23"/>
    </location>
</feature>
<dbReference type="SUPFAM" id="SSF55846">
    <property type="entry name" value="N-acetylmuramoyl-L-alanine amidase-like"/>
    <property type="match status" value="1"/>
</dbReference>
<gene>
    <name evidence="6" type="ORF">KUDE01_002257</name>
</gene>
<comment type="caution">
    <text evidence="6">The sequence shown here is derived from an EMBL/GenBank/DDBJ whole genome shotgun (WGS) entry which is preliminary data.</text>
</comment>
<evidence type="ECO:0000259" key="4">
    <source>
        <dbReference type="SMART" id="SM00644"/>
    </source>
</evidence>
<dbReference type="InterPro" id="IPR036505">
    <property type="entry name" value="Amidase/PGRP_sf"/>
</dbReference>
<comment type="similarity">
    <text evidence="1">Belongs to the N-acetylmuramoyl-L-alanine amidase 2 family.</text>
</comment>
<dbReference type="SMART" id="SM00644">
    <property type="entry name" value="Ami_2"/>
    <property type="match status" value="1"/>
</dbReference>
<organism evidence="6 7">
    <name type="scientific">Dissostichus eleginoides</name>
    <name type="common">Patagonian toothfish</name>
    <name type="synonym">Dissostichus amissus</name>
    <dbReference type="NCBI Taxonomy" id="100907"/>
    <lineage>
        <taxon>Eukaryota</taxon>
        <taxon>Metazoa</taxon>
        <taxon>Chordata</taxon>
        <taxon>Craniata</taxon>
        <taxon>Vertebrata</taxon>
        <taxon>Euteleostomi</taxon>
        <taxon>Actinopterygii</taxon>
        <taxon>Neopterygii</taxon>
        <taxon>Teleostei</taxon>
        <taxon>Neoteleostei</taxon>
        <taxon>Acanthomorphata</taxon>
        <taxon>Eupercaria</taxon>
        <taxon>Perciformes</taxon>
        <taxon>Notothenioidei</taxon>
        <taxon>Nototheniidae</taxon>
        <taxon>Dissostichus</taxon>
    </lineage>
</organism>
<dbReference type="PANTHER" id="PTHR11022">
    <property type="entry name" value="PEPTIDOGLYCAN RECOGNITION PROTEIN"/>
    <property type="match status" value="1"/>
</dbReference>
<feature type="chain" id="PRO_5042230369" evidence="3">
    <location>
        <begin position="24"/>
        <end position="568"/>
    </location>
</feature>
<evidence type="ECO:0000313" key="7">
    <source>
        <dbReference type="Proteomes" id="UP001228049"/>
    </source>
</evidence>
<protein>
    <submittedName>
        <fullName evidence="6">N-acetylmuramoyl-L-alanine amidase</fullName>
    </submittedName>
</protein>
<evidence type="ECO:0000256" key="2">
    <source>
        <dbReference type="ARBA" id="ARBA00022859"/>
    </source>
</evidence>
<evidence type="ECO:0000256" key="3">
    <source>
        <dbReference type="SAM" id="SignalP"/>
    </source>
</evidence>
<keyword evidence="2" id="KW-0391">Immunity</keyword>
<dbReference type="Proteomes" id="UP001228049">
    <property type="component" value="Unassembled WGS sequence"/>
</dbReference>
<proteinExistence type="inferred from homology"/>
<dbReference type="Pfam" id="PF01510">
    <property type="entry name" value="Amidase_2"/>
    <property type="match status" value="1"/>
</dbReference>
<dbReference type="Gene3D" id="3.40.80.10">
    <property type="entry name" value="Peptidoglycan recognition protein-like"/>
    <property type="match status" value="1"/>
</dbReference>
<keyword evidence="3" id="KW-0732">Signal</keyword>
<dbReference type="GO" id="GO:0008270">
    <property type="term" value="F:zinc ion binding"/>
    <property type="evidence" value="ECO:0007669"/>
    <property type="project" value="InterPro"/>
</dbReference>
<dbReference type="InterPro" id="IPR002502">
    <property type="entry name" value="Amidase_domain"/>
</dbReference>
<dbReference type="PANTHER" id="PTHR11022:SF66">
    <property type="entry name" value="N-ACETYLMURAMOYL-L-ALANINE AMIDASE"/>
    <property type="match status" value="1"/>
</dbReference>
<evidence type="ECO:0000313" key="6">
    <source>
        <dbReference type="EMBL" id="KAK1876938.1"/>
    </source>
</evidence>
<feature type="domain" description="Peptidoglycan recognition protein family" evidence="5">
    <location>
        <begin position="298"/>
        <end position="444"/>
    </location>
</feature>
<feature type="domain" description="N-acetylmuramoyl-L-alanine amidase" evidence="4">
    <location>
        <begin position="311"/>
        <end position="450"/>
    </location>
</feature>
<dbReference type="CDD" id="cd06583">
    <property type="entry name" value="PGRP"/>
    <property type="match status" value="1"/>
</dbReference>
<dbReference type="InterPro" id="IPR006619">
    <property type="entry name" value="PGRP_domain_met/bac"/>
</dbReference>
<dbReference type="EMBL" id="JASDAP010000027">
    <property type="protein sequence ID" value="KAK1876938.1"/>
    <property type="molecule type" value="Genomic_DNA"/>
</dbReference>
<name>A0AAD9B959_DISEL</name>
<keyword evidence="7" id="KW-1185">Reference proteome</keyword>
<dbReference type="GO" id="GO:0009253">
    <property type="term" value="P:peptidoglycan catabolic process"/>
    <property type="evidence" value="ECO:0007669"/>
    <property type="project" value="InterPro"/>
</dbReference>
<sequence length="568" mass="62515">MDKGSWKHSLLLAVVLASTYAEASFSWHMDDFIQAVKQVEDGVPGLGPVAVLKRLRHAAGLNDTLIQYFLSAAESGDYEMDVSFLSFVSKAVHHRVTEENQEEGVVLTPDGTTVALTPLLLGLEAGFLSRTKEHVRGLLKLTFTKDLESHPLSHHLGPDGCWDSLSSPQVFTLLDQPGVLTTAQINGGMDGFVLGTEIAFPSTSGRPLKLSGILTEYYCHNLEVGGMDVAPRLISRRRRENFRELGVPSITARKVVKSVERQRRVMGLKNMDLKKKKQLMTLVKEGVKEFVQEYLECPPIIPRCMWGAKPYKGTPTNLTLPLPFLYIHHTSTPSDPCLTLQQCSVDMRSMQRFHQDDRGWDDIGYSYVAGSDGNIYEGRGWLQQGAHTLGHNSVGFGVSFIGDYTSRLPSQHAMGLVRDQLTSCAVGGGRLEANFTLQGHRQVVNTSCPGDTFYKEITGWEHFGGSLRNPELRPQGASSCIQSRAESIVPGCKQAPAPGLKLCRAVLRAASLCEPQTWPIAHGSISPLRIQRPNPWDSFLFPGIFLAVRGAAGEDMGLRGKATYFCNH</sequence>
<dbReference type="GO" id="GO:0002376">
    <property type="term" value="P:immune system process"/>
    <property type="evidence" value="ECO:0007669"/>
    <property type="project" value="UniProtKB-KW"/>
</dbReference>
<dbReference type="SMART" id="SM00701">
    <property type="entry name" value="PGRP"/>
    <property type="match status" value="1"/>
</dbReference>
<dbReference type="FunFam" id="3.40.80.10:FF:000001">
    <property type="entry name" value="Peptidoglycan recognition protein 1"/>
    <property type="match status" value="1"/>
</dbReference>
<evidence type="ECO:0000259" key="5">
    <source>
        <dbReference type="SMART" id="SM00701"/>
    </source>
</evidence>
<reference evidence="6" key="1">
    <citation type="submission" date="2023-04" db="EMBL/GenBank/DDBJ databases">
        <title>Chromosome-level genome of Chaenocephalus aceratus.</title>
        <authorList>
            <person name="Park H."/>
        </authorList>
    </citation>
    <scope>NUCLEOTIDE SEQUENCE</scope>
    <source>
        <strain evidence="6">DE</strain>
        <tissue evidence="6">Muscle</tissue>
    </source>
</reference>
<dbReference type="AlphaFoldDB" id="A0AAD9B959"/>
<evidence type="ECO:0000256" key="1">
    <source>
        <dbReference type="ARBA" id="ARBA00007553"/>
    </source>
</evidence>